<dbReference type="Proteomes" id="UP000202419">
    <property type="component" value="Segment"/>
</dbReference>
<keyword evidence="2 4" id="KW-0808">Transferase</keyword>
<dbReference type="PANTHER" id="PTHR10629">
    <property type="entry name" value="CYTOSINE-SPECIFIC METHYLTRANSFERASE"/>
    <property type="match status" value="1"/>
</dbReference>
<dbReference type="GO" id="GO:0003886">
    <property type="term" value="F:DNA (cytosine-5-)-methyltransferase activity"/>
    <property type="evidence" value="ECO:0007669"/>
    <property type="project" value="UniProtKB-EC"/>
</dbReference>
<dbReference type="InterPro" id="IPR029063">
    <property type="entry name" value="SAM-dependent_MTases_sf"/>
</dbReference>
<dbReference type="PROSITE" id="PS51679">
    <property type="entry name" value="SAM_MT_C5"/>
    <property type="match status" value="1"/>
</dbReference>
<gene>
    <name evidence="7" type="primary">B008R</name>
    <name evidence="7" type="ORF">NY2A_B008R</name>
</gene>
<dbReference type="InterPro" id="IPR001525">
    <property type="entry name" value="C5_MeTfrase"/>
</dbReference>
<dbReference type="PROSITE" id="PS00094">
    <property type="entry name" value="C5_MTASE_1"/>
    <property type="match status" value="1"/>
</dbReference>
<dbReference type="PRINTS" id="PR00105">
    <property type="entry name" value="C5METTRFRASE"/>
</dbReference>
<dbReference type="SUPFAM" id="SSF53335">
    <property type="entry name" value="S-adenosyl-L-methionine-dependent methyltransferases"/>
    <property type="match status" value="1"/>
</dbReference>
<reference evidence="7 8" key="1">
    <citation type="journal article" date="2007" name="Virology">
        <title>Sequence and annotation of the 369-kb NY-2A and the 345-kb AR158 viruses that infect Chlorella NC64A.</title>
        <authorList>
            <person name="Fitzgerald L.A."/>
            <person name="Graves M.V."/>
            <person name="Li X."/>
            <person name="Feldblyum T."/>
            <person name="Nierman W.C."/>
            <person name="Van Etten J.L."/>
        </authorList>
    </citation>
    <scope>NUCLEOTIDE SEQUENCE [LARGE SCALE GENOMIC DNA]</scope>
    <source>
        <strain evidence="7 8">NY-2A</strain>
    </source>
</reference>
<keyword evidence="1 4" id="KW-0489">Methyltransferase</keyword>
<dbReference type="Pfam" id="PF00145">
    <property type="entry name" value="DNA_methylase"/>
    <property type="match status" value="1"/>
</dbReference>
<dbReference type="REBASE" id="26194">
    <property type="entry name" value="M.CviQORF8P"/>
</dbReference>
<dbReference type="InterPro" id="IPR018117">
    <property type="entry name" value="C5_DNA_meth_AS"/>
</dbReference>
<evidence type="ECO:0000313" key="8">
    <source>
        <dbReference type="Proteomes" id="UP000202419"/>
    </source>
</evidence>
<dbReference type="InterPro" id="IPR050390">
    <property type="entry name" value="C5-Methyltransferase"/>
</dbReference>
<evidence type="ECO:0000256" key="3">
    <source>
        <dbReference type="ARBA" id="ARBA00022691"/>
    </source>
</evidence>
<dbReference type="RefSeq" id="YP_001497204.1">
    <property type="nucleotide sequence ID" value="NC_009898.1"/>
</dbReference>
<dbReference type="EC" id="2.1.1.37" evidence="6"/>
<dbReference type="OrthoDB" id="8328at10239"/>
<organismHost>
    <name type="scientific">Chlorella</name>
    <dbReference type="NCBI Taxonomy" id="3071"/>
</organismHost>
<protein>
    <recommendedName>
        <fullName evidence="6">Cytosine-specific methyltransferase</fullName>
        <ecNumber evidence="6">2.1.1.37</ecNumber>
    </recommendedName>
</protein>
<evidence type="ECO:0000313" key="7">
    <source>
        <dbReference type="EMBL" id="ABT14407.1"/>
    </source>
</evidence>
<accession>A7IVN3</accession>
<evidence type="ECO:0000256" key="6">
    <source>
        <dbReference type="RuleBase" id="RU000417"/>
    </source>
</evidence>
<dbReference type="Gene3D" id="3.40.50.150">
    <property type="entry name" value="Vaccinia Virus protein VP39"/>
    <property type="match status" value="1"/>
</dbReference>
<organism evidence="7 8">
    <name type="scientific">Paramecium bursaria Chlorella virus NY2A</name>
    <name type="common">PBCV-NY2A</name>
    <dbReference type="NCBI Taxonomy" id="46021"/>
    <lineage>
        <taxon>Viruses</taxon>
        <taxon>Varidnaviria</taxon>
        <taxon>Bamfordvirae</taxon>
        <taxon>Nucleocytoviricota</taxon>
        <taxon>Megaviricetes</taxon>
        <taxon>Algavirales</taxon>
        <taxon>Phycodnaviridae</taxon>
        <taxon>Chlorovirus</taxon>
        <taxon>Chlorovirus americanus</taxon>
    </lineage>
</organism>
<dbReference type="KEGG" id="vg:5659297"/>
<dbReference type="GO" id="GO:0003677">
    <property type="term" value="F:DNA binding"/>
    <property type="evidence" value="ECO:0007669"/>
    <property type="project" value="TreeGrafter"/>
</dbReference>
<keyword evidence="3 4" id="KW-0949">S-adenosyl-L-methionine</keyword>
<dbReference type="GO" id="GO:0032259">
    <property type="term" value="P:methylation"/>
    <property type="evidence" value="ECO:0007669"/>
    <property type="project" value="UniProtKB-KW"/>
</dbReference>
<comment type="catalytic activity">
    <reaction evidence="6">
        <text>a 2'-deoxycytidine in DNA + S-adenosyl-L-methionine = a 5-methyl-2'-deoxycytidine in DNA + S-adenosyl-L-homocysteine + H(+)</text>
        <dbReference type="Rhea" id="RHEA:13681"/>
        <dbReference type="Rhea" id="RHEA-COMP:11369"/>
        <dbReference type="Rhea" id="RHEA-COMP:11370"/>
        <dbReference type="ChEBI" id="CHEBI:15378"/>
        <dbReference type="ChEBI" id="CHEBI:57856"/>
        <dbReference type="ChEBI" id="CHEBI:59789"/>
        <dbReference type="ChEBI" id="CHEBI:85452"/>
        <dbReference type="ChEBI" id="CHEBI:85454"/>
        <dbReference type="EC" id="2.1.1.37"/>
    </reaction>
</comment>
<proteinExistence type="inferred from homology"/>
<comment type="similarity">
    <text evidence="4 5">Belongs to the class I-like SAM-binding methyltransferase superfamily. C5-methyltransferase family.</text>
</comment>
<sequence>MRNLRAISLFAGAGGDTFGMKLAGVDVVAFSELDADAMKTHNSNNPDCVALGDVSLIDEAMLSQFVNIDIIFAGFPCQGFSNAGQKKPDDPRNKLFNHVVRITNIIKPQIVIGENVTGILTRKDENDMNVIDVISEKFEEIEYDVKHKVYDMSFCVPQRRKRVIFFCCKHSMPILFPEPTTDVIKIRSYLENVSSGCVELNGIYIPQNKLIKTTNVDNCKAHPMLVKLTNGKITYGKRTPTSGEAIDVDQPTKTIACSYSFCPRLFVPIEKDGVICLRTFTIKELCRIQGFPDDYEFIGNDNSKIKQIGNAVPPKFVKFLIDGIKNQLLHD</sequence>
<dbReference type="GO" id="GO:0044027">
    <property type="term" value="P:negative regulation of gene expression via chromosomal CpG island methylation"/>
    <property type="evidence" value="ECO:0007669"/>
    <property type="project" value="TreeGrafter"/>
</dbReference>
<dbReference type="PANTHER" id="PTHR10629:SF52">
    <property type="entry name" value="DNA (CYTOSINE-5)-METHYLTRANSFERASE 1"/>
    <property type="match status" value="1"/>
</dbReference>
<evidence type="ECO:0000256" key="1">
    <source>
        <dbReference type="ARBA" id="ARBA00022603"/>
    </source>
</evidence>
<feature type="active site" evidence="4">
    <location>
        <position position="77"/>
    </location>
</feature>
<dbReference type="GeneID" id="5659297"/>
<evidence type="ECO:0000256" key="5">
    <source>
        <dbReference type="RuleBase" id="RU000416"/>
    </source>
</evidence>
<evidence type="ECO:0000256" key="4">
    <source>
        <dbReference type="PROSITE-ProRule" id="PRU01016"/>
    </source>
</evidence>
<dbReference type="Gene3D" id="3.90.120.10">
    <property type="entry name" value="DNA Methylase, subunit A, domain 2"/>
    <property type="match status" value="1"/>
</dbReference>
<evidence type="ECO:0000256" key="2">
    <source>
        <dbReference type="ARBA" id="ARBA00022679"/>
    </source>
</evidence>
<name>A7IVN3_PBCVN</name>
<keyword evidence="8" id="KW-1185">Reference proteome</keyword>
<dbReference type="EMBL" id="DQ491002">
    <property type="protein sequence ID" value="ABT14407.1"/>
    <property type="molecule type" value="Genomic_DNA"/>
</dbReference>
<dbReference type="NCBIfam" id="TIGR00675">
    <property type="entry name" value="dcm"/>
    <property type="match status" value="1"/>
</dbReference>